<feature type="compositionally biased region" description="Basic and acidic residues" evidence="1">
    <location>
        <begin position="108"/>
        <end position="120"/>
    </location>
</feature>
<gene>
    <name evidence="2" type="ORF">L916_14060</name>
</gene>
<evidence type="ECO:0000256" key="1">
    <source>
        <dbReference type="SAM" id="MobiDB-lite"/>
    </source>
</evidence>
<protein>
    <submittedName>
        <fullName evidence="2">Uncharacterized protein</fullName>
    </submittedName>
</protein>
<dbReference type="EMBL" id="KI674525">
    <property type="protein sequence ID" value="ETL33484.1"/>
    <property type="molecule type" value="Genomic_DNA"/>
</dbReference>
<sequence>RQMTHHHICMLTTSHFYVNHTWCTSTPYSAGTKVNLISQTYMQFTCGFKLVMSDDQLVTWLVKPNLKLKFVLRDGLYRMRVQPSSTGTGRSEANRCAKRNGTAPIALEPREHGHYQKDGG</sequence>
<proteinExistence type="predicted"/>
<dbReference type="Proteomes" id="UP000053864">
    <property type="component" value="Unassembled WGS sequence"/>
</dbReference>
<feature type="compositionally biased region" description="Polar residues" evidence="1">
    <location>
        <begin position="82"/>
        <end position="91"/>
    </location>
</feature>
<evidence type="ECO:0000313" key="2">
    <source>
        <dbReference type="EMBL" id="ETL33484.1"/>
    </source>
</evidence>
<feature type="non-terminal residue" evidence="2">
    <location>
        <position position="1"/>
    </location>
</feature>
<name>W2IGV0_PHYNI</name>
<reference evidence="2" key="1">
    <citation type="submission" date="2013-11" db="EMBL/GenBank/DDBJ databases">
        <title>The Genome Sequence of Phytophthora parasitica CJ05E6.</title>
        <authorList>
            <consortium name="The Broad Institute Genomics Platform"/>
            <person name="Russ C."/>
            <person name="Tyler B."/>
            <person name="Panabieres F."/>
            <person name="Shan W."/>
            <person name="Tripathy S."/>
            <person name="Grunwald N."/>
            <person name="Machado M."/>
            <person name="Johnson C.S."/>
            <person name="Arredondo F."/>
            <person name="Hong C."/>
            <person name="Coffey M."/>
            <person name="Young S.K."/>
            <person name="Zeng Q."/>
            <person name="Gargeya S."/>
            <person name="Fitzgerald M."/>
            <person name="Abouelleil A."/>
            <person name="Alvarado L."/>
            <person name="Chapman S.B."/>
            <person name="Gainer-Dewar J."/>
            <person name="Goldberg J."/>
            <person name="Griggs A."/>
            <person name="Gujja S."/>
            <person name="Hansen M."/>
            <person name="Howarth C."/>
            <person name="Imamovic A."/>
            <person name="Ireland A."/>
            <person name="Larimer J."/>
            <person name="McCowan C."/>
            <person name="Murphy C."/>
            <person name="Pearson M."/>
            <person name="Poon T.W."/>
            <person name="Priest M."/>
            <person name="Roberts A."/>
            <person name="Saif S."/>
            <person name="Shea T."/>
            <person name="Sykes S."/>
            <person name="Wortman J."/>
            <person name="Nusbaum C."/>
            <person name="Birren B."/>
        </authorList>
    </citation>
    <scope>NUCLEOTIDE SEQUENCE [LARGE SCALE GENOMIC DNA]</scope>
    <source>
        <strain evidence="2">CJ05E6</strain>
    </source>
</reference>
<dbReference type="VEuPathDB" id="FungiDB:PPTG_16274"/>
<organism evidence="2">
    <name type="scientific">Phytophthora nicotianae</name>
    <name type="common">Potato buckeye rot agent</name>
    <name type="synonym">Phytophthora parasitica</name>
    <dbReference type="NCBI Taxonomy" id="4792"/>
    <lineage>
        <taxon>Eukaryota</taxon>
        <taxon>Sar</taxon>
        <taxon>Stramenopiles</taxon>
        <taxon>Oomycota</taxon>
        <taxon>Peronosporomycetes</taxon>
        <taxon>Peronosporales</taxon>
        <taxon>Peronosporaceae</taxon>
        <taxon>Phytophthora</taxon>
    </lineage>
</organism>
<feature type="region of interest" description="Disordered" evidence="1">
    <location>
        <begin position="82"/>
        <end position="120"/>
    </location>
</feature>
<dbReference type="AlphaFoldDB" id="W2IGV0"/>
<accession>W2IGV0</accession>